<dbReference type="InterPro" id="IPR036291">
    <property type="entry name" value="NAD(P)-bd_dom_sf"/>
</dbReference>
<evidence type="ECO:0000313" key="4">
    <source>
        <dbReference type="Proteomes" id="UP000250003"/>
    </source>
</evidence>
<feature type="domain" description="GFO/IDH/MocA-like oxidoreductase" evidence="2">
    <location>
        <begin position="134"/>
        <end position="257"/>
    </location>
</feature>
<keyword evidence="4" id="KW-1185">Reference proteome</keyword>
<dbReference type="Pfam" id="PF22725">
    <property type="entry name" value="GFO_IDH_MocA_C3"/>
    <property type="match status" value="1"/>
</dbReference>
<organism evidence="3 4">
    <name type="scientific">Blautia argi</name>
    <dbReference type="NCBI Taxonomy" id="1912897"/>
    <lineage>
        <taxon>Bacteria</taxon>
        <taxon>Bacillati</taxon>
        <taxon>Bacillota</taxon>
        <taxon>Clostridia</taxon>
        <taxon>Lachnospirales</taxon>
        <taxon>Lachnospiraceae</taxon>
        <taxon>Blautia</taxon>
    </lineage>
</organism>
<dbReference type="AlphaFoldDB" id="A0A2Z4UD64"/>
<gene>
    <name evidence="3" type="ORF">DQQ01_12340</name>
</gene>
<dbReference type="OrthoDB" id="9781966at2"/>
<dbReference type="InterPro" id="IPR055170">
    <property type="entry name" value="GFO_IDH_MocA-like_dom"/>
</dbReference>
<protein>
    <submittedName>
        <fullName evidence="3">Gfo/Idh/MocA family oxidoreductase</fullName>
    </submittedName>
</protein>
<dbReference type="PANTHER" id="PTHR43249">
    <property type="entry name" value="UDP-N-ACETYL-2-AMINO-2-DEOXY-D-GLUCURONATE OXIDASE"/>
    <property type="match status" value="1"/>
</dbReference>
<dbReference type="InterPro" id="IPR000683">
    <property type="entry name" value="Gfo/Idh/MocA-like_OxRdtase_N"/>
</dbReference>
<feature type="domain" description="Gfo/Idh/MocA-like oxidoreductase N-terminal" evidence="1">
    <location>
        <begin position="5"/>
        <end position="121"/>
    </location>
</feature>
<dbReference type="SUPFAM" id="SSF55347">
    <property type="entry name" value="Glyceraldehyde-3-phosphate dehydrogenase-like, C-terminal domain"/>
    <property type="match status" value="1"/>
</dbReference>
<dbReference type="SUPFAM" id="SSF51735">
    <property type="entry name" value="NAD(P)-binding Rossmann-fold domains"/>
    <property type="match status" value="1"/>
</dbReference>
<evidence type="ECO:0000259" key="2">
    <source>
        <dbReference type="Pfam" id="PF22725"/>
    </source>
</evidence>
<accession>A0A2Z4UD64</accession>
<dbReference type="Proteomes" id="UP000250003">
    <property type="component" value="Chromosome"/>
</dbReference>
<dbReference type="KEGG" id="blau:DQQ01_12340"/>
<sequence>MTVLKTGIVGCGNIAKIHFAALKGLEDVEIVAAADIDLERGETYSEEYENKKIHLYSSFTTMLEKEQLDVVHICTPHYLHVSMALEAVKKGVHVFMEKPQAISKAEFEALKEEKKKWQKEVGICFQNRYNPAVRKGKKLLESGYLGELKGARAFLTWNREKAYYEQSKWRGKWSTEGGGVLINQAIHTLDLLVYLLGKPERAEASIQNHHLKSIIEVEDTMEAYMEIKGRPVCFYATNAYAEDAPVFLEILCSRGKICIEGEYLEVYSQEKGREVYNFEIERQQFGKKCWGSSHSMCIQDFYECLKRKKIFCNSLDLTEDTFELMLGLYDSAKNNRVVRWEDSVNE</sequence>
<name>A0A2Z4UD64_9FIRM</name>
<reference evidence="4" key="1">
    <citation type="submission" date="2018-06" db="EMBL/GenBank/DDBJ databases">
        <title>Description of Blautia argi sp. nov., a new anaerobic isolated from dog feces.</title>
        <authorList>
            <person name="Chang Y.-H."/>
            <person name="Paek J."/>
            <person name="Shin Y."/>
        </authorList>
    </citation>
    <scope>NUCLEOTIDE SEQUENCE [LARGE SCALE GENOMIC DNA]</scope>
    <source>
        <strain evidence="4">KCTC 15426</strain>
    </source>
</reference>
<dbReference type="Gene3D" id="3.40.50.720">
    <property type="entry name" value="NAD(P)-binding Rossmann-like Domain"/>
    <property type="match status" value="1"/>
</dbReference>
<dbReference type="EMBL" id="CP030280">
    <property type="protein sequence ID" value="AWY98804.1"/>
    <property type="molecule type" value="Genomic_DNA"/>
</dbReference>
<evidence type="ECO:0000259" key="1">
    <source>
        <dbReference type="Pfam" id="PF01408"/>
    </source>
</evidence>
<dbReference type="Pfam" id="PF01408">
    <property type="entry name" value="GFO_IDH_MocA"/>
    <property type="match status" value="1"/>
</dbReference>
<dbReference type="Gene3D" id="3.30.360.10">
    <property type="entry name" value="Dihydrodipicolinate Reductase, domain 2"/>
    <property type="match status" value="1"/>
</dbReference>
<evidence type="ECO:0000313" key="3">
    <source>
        <dbReference type="EMBL" id="AWY98804.1"/>
    </source>
</evidence>
<dbReference type="GO" id="GO:0000166">
    <property type="term" value="F:nucleotide binding"/>
    <property type="evidence" value="ECO:0007669"/>
    <property type="project" value="InterPro"/>
</dbReference>
<dbReference type="InterPro" id="IPR052515">
    <property type="entry name" value="Gfo/Idh/MocA_Oxidoreductase"/>
</dbReference>
<proteinExistence type="predicted"/>
<dbReference type="PANTHER" id="PTHR43249:SF1">
    <property type="entry name" value="D-GLUCOSIDE 3-DEHYDROGENASE"/>
    <property type="match status" value="1"/>
</dbReference>